<dbReference type="SMART" id="SM00726">
    <property type="entry name" value="UIM"/>
    <property type="match status" value="2"/>
</dbReference>
<gene>
    <name evidence="2" type="ORF">K432DRAFT_128029</name>
</gene>
<reference evidence="2 3" key="1">
    <citation type="journal article" date="2016" name="Nat. Commun.">
        <title>Ectomycorrhizal ecology is imprinted in the genome of the dominant symbiotic fungus Cenococcum geophilum.</title>
        <authorList>
            <consortium name="DOE Joint Genome Institute"/>
            <person name="Peter M."/>
            <person name="Kohler A."/>
            <person name="Ohm R.A."/>
            <person name="Kuo A."/>
            <person name="Krutzmann J."/>
            <person name="Morin E."/>
            <person name="Arend M."/>
            <person name="Barry K.W."/>
            <person name="Binder M."/>
            <person name="Choi C."/>
            <person name="Clum A."/>
            <person name="Copeland A."/>
            <person name="Grisel N."/>
            <person name="Haridas S."/>
            <person name="Kipfer T."/>
            <person name="LaButti K."/>
            <person name="Lindquist E."/>
            <person name="Lipzen A."/>
            <person name="Maire R."/>
            <person name="Meier B."/>
            <person name="Mihaltcheva S."/>
            <person name="Molinier V."/>
            <person name="Murat C."/>
            <person name="Poggeler S."/>
            <person name="Quandt C.A."/>
            <person name="Sperisen C."/>
            <person name="Tritt A."/>
            <person name="Tisserant E."/>
            <person name="Crous P.W."/>
            <person name="Henrissat B."/>
            <person name="Nehls U."/>
            <person name="Egli S."/>
            <person name="Spatafora J.W."/>
            <person name="Grigoriev I.V."/>
            <person name="Martin F.M."/>
        </authorList>
    </citation>
    <scope>NUCLEOTIDE SEQUENCE [LARGE SCALE GENOMIC DNA]</scope>
    <source>
        <strain evidence="2 3">CBS 459.81</strain>
    </source>
</reference>
<keyword evidence="3" id="KW-1185">Reference proteome</keyword>
<feature type="region of interest" description="Disordered" evidence="1">
    <location>
        <begin position="191"/>
        <end position="454"/>
    </location>
</feature>
<feature type="compositionally biased region" description="Basic and acidic residues" evidence="1">
    <location>
        <begin position="429"/>
        <end position="454"/>
    </location>
</feature>
<feature type="compositionally biased region" description="Polar residues" evidence="1">
    <location>
        <begin position="390"/>
        <end position="413"/>
    </location>
</feature>
<organism evidence="2 3">
    <name type="scientific">Lepidopterella palustris CBS 459.81</name>
    <dbReference type="NCBI Taxonomy" id="1314670"/>
    <lineage>
        <taxon>Eukaryota</taxon>
        <taxon>Fungi</taxon>
        <taxon>Dikarya</taxon>
        <taxon>Ascomycota</taxon>
        <taxon>Pezizomycotina</taxon>
        <taxon>Dothideomycetes</taxon>
        <taxon>Pleosporomycetidae</taxon>
        <taxon>Mytilinidiales</taxon>
        <taxon>Argynnaceae</taxon>
        <taxon>Lepidopterella</taxon>
    </lineage>
</organism>
<dbReference type="InterPro" id="IPR003903">
    <property type="entry name" value="UIM_dom"/>
</dbReference>
<protein>
    <submittedName>
        <fullName evidence="2">Uncharacterized protein</fullName>
    </submittedName>
</protein>
<feature type="compositionally biased region" description="Basic and acidic residues" evidence="1">
    <location>
        <begin position="259"/>
        <end position="275"/>
    </location>
</feature>
<feature type="compositionally biased region" description="Low complexity" evidence="1">
    <location>
        <begin position="509"/>
        <end position="532"/>
    </location>
</feature>
<name>A0A8E2E498_9PEZI</name>
<feature type="compositionally biased region" description="Acidic residues" evidence="1">
    <location>
        <begin position="236"/>
        <end position="247"/>
    </location>
</feature>
<dbReference type="OrthoDB" id="10688728at2759"/>
<dbReference type="EMBL" id="KV745151">
    <property type="protein sequence ID" value="OCK77146.1"/>
    <property type="molecule type" value="Genomic_DNA"/>
</dbReference>
<sequence>MNPYVMINDVEYHESELGNFDLCVHILATGICNERCYIFKSLEDYDGAYRCLPFINPYCQGHKNSPHTRCWGPLNIMVRDRVAHEEYLQTLHPFVRGGAALQQVVYERRVAEIEREAELDEFEEDRVDRLAAEVTAANARQRELIGTQLLRDHLEEARMERIRVERAAAVAVQQREALDIQRLQDQMEEERMERERLRAERAAAAAERRADRTVARDSARRPTPSRRPAPSRWRDEEDLEDEDEEFDELRRPGSAKHGSRGDREGRAPARQQGRELDEEDDEFDNEEFHEPRHPGSARNGNRRGSGDAVQGREGTTRRGFQGGARGGARARGGSRGSRRGRPTTKAQVNEEYDDEPEEYEEGDESFDGSFDEPPESRRRDKGNLVRGNPQIITSSSSNNQAARYQNDNASSSKAPMAQEDDEDDEDEELLKTLELSKQEAEQAKQRQSEDEELRKALEESLKISQRADDRGNFISLLTMAQKGNMAKIERGEDIDPNAGKLRVRRFKNSAAFTPSATATSSSYPPEKGSSSSHPPEKQFFFAASSKAPAPIGGPGQHVLRRPNGAQVQQQEARLAAALALAWDDENETDPVPGYTGMARQNEKQLDFLKDDLAKFEKRKR</sequence>
<dbReference type="AlphaFoldDB" id="A0A8E2E498"/>
<dbReference type="PROSITE" id="PS50330">
    <property type="entry name" value="UIM"/>
    <property type="match status" value="2"/>
</dbReference>
<feature type="compositionally biased region" description="Acidic residues" evidence="1">
    <location>
        <begin position="418"/>
        <end position="428"/>
    </location>
</feature>
<feature type="compositionally biased region" description="Basic and acidic residues" evidence="1">
    <location>
        <begin position="191"/>
        <end position="220"/>
    </location>
</feature>
<feature type="compositionally biased region" description="Low complexity" evidence="1">
    <location>
        <begin position="539"/>
        <end position="550"/>
    </location>
</feature>
<feature type="compositionally biased region" description="Acidic residues" evidence="1">
    <location>
        <begin position="350"/>
        <end position="373"/>
    </location>
</feature>
<evidence type="ECO:0000313" key="3">
    <source>
        <dbReference type="Proteomes" id="UP000250266"/>
    </source>
</evidence>
<feature type="compositionally biased region" description="Basic and acidic residues" evidence="1">
    <location>
        <begin position="374"/>
        <end position="383"/>
    </location>
</feature>
<accession>A0A8E2E498</accession>
<feature type="region of interest" description="Disordered" evidence="1">
    <location>
        <begin position="508"/>
        <end position="566"/>
    </location>
</feature>
<dbReference type="Proteomes" id="UP000250266">
    <property type="component" value="Unassembled WGS sequence"/>
</dbReference>
<evidence type="ECO:0000256" key="1">
    <source>
        <dbReference type="SAM" id="MobiDB-lite"/>
    </source>
</evidence>
<evidence type="ECO:0000313" key="2">
    <source>
        <dbReference type="EMBL" id="OCK77146.1"/>
    </source>
</evidence>
<feature type="compositionally biased region" description="Gly residues" evidence="1">
    <location>
        <begin position="320"/>
        <end position="335"/>
    </location>
</feature>
<feature type="compositionally biased region" description="Acidic residues" evidence="1">
    <location>
        <begin position="276"/>
        <end position="285"/>
    </location>
</feature>
<proteinExistence type="predicted"/>